<dbReference type="PANTHER" id="PTHR30193:SF37">
    <property type="entry name" value="INNER MEMBRANE ABC TRANSPORTER PERMEASE PROTEIN YCJO"/>
    <property type="match status" value="1"/>
</dbReference>
<keyword evidence="2 7" id="KW-0813">Transport</keyword>
<dbReference type="InterPro" id="IPR035906">
    <property type="entry name" value="MetI-like_sf"/>
</dbReference>
<evidence type="ECO:0000256" key="1">
    <source>
        <dbReference type="ARBA" id="ARBA00004651"/>
    </source>
</evidence>
<evidence type="ECO:0000259" key="8">
    <source>
        <dbReference type="PROSITE" id="PS50928"/>
    </source>
</evidence>
<evidence type="ECO:0000256" key="7">
    <source>
        <dbReference type="RuleBase" id="RU363032"/>
    </source>
</evidence>
<dbReference type="InterPro" id="IPR051393">
    <property type="entry name" value="ABC_transporter_permease"/>
</dbReference>
<dbReference type="InterPro" id="IPR000515">
    <property type="entry name" value="MetI-like"/>
</dbReference>
<evidence type="ECO:0000256" key="3">
    <source>
        <dbReference type="ARBA" id="ARBA00022475"/>
    </source>
</evidence>
<evidence type="ECO:0000256" key="4">
    <source>
        <dbReference type="ARBA" id="ARBA00022692"/>
    </source>
</evidence>
<keyword evidence="5 7" id="KW-1133">Transmembrane helix</keyword>
<dbReference type="PROSITE" id="PS50928">
    <property type="entry name" value="ABC_TM1"/>
    <property type="match status" value="1"/>
</dbReference>
<evidence type="ECO:0000313" key="9">
    <source>
        <dbReference type="EMBL" id="MXP77609.1"/>
    </source>
</evidence>
<accession>A0A7X3MJS1</accession>
<evidence type="ECO:0000256" key="5">
    <source>
        <dbReference type="ARBA" id="ARBA00022989"/>
    </source>
</evidence>
<sequence length="295" mass="33630">MWKKLQKQSVRRWTLTLRNRTAYLFLLPSLVGTAVFVLIPFADVIRRSFFKAVGNTFVGLTNYQDVLENKAFQQAALHTLKFLSICLPLLLALSFGAALLLYHIPTGKALFQTVFLLPMAVPVASLVVFWKIMFHGNGLLNEVLELVHLHGMDWMNTRASFWILVFSYIWKNLGYDVVLWIAALSGIGEEQYEAAKVSGAGNKECFFYITLPQMKSGIVMIGVLSFVNAFRVFREAYLIAGDYPHESIYMLQHLFNNWFTKLDIQKMSAAAVMMAAAVSILLYILEHWNEKQEID</sequence>
<evidence type="ECO:0000256" key="6">
    <source>
        <dbReference type="ARBA" id="ARBA00023136"/>
    </source>
</evidence>
<name>A0A7X3MJS1_9FIRM</name>
<dbReference type="AlphaFoldDB" id="A0A7X3MJS1"/>
<organism evidence="9 10">
    <name type="scientific">Sporofaciens musculi</name>
    <dbReference type="NCBI Taxonomy" id="2681861"/>
    <lineage>
        <taxon>Bacteria</taxon>
        <taxon>Bacillati</taxon>
        <taxon>Bacillota</taxon>
        <taxon>Clostridia</taxon>
        <taxon>Lachnospirales</taxon>
        <taxon>Lachnospiraceae</taxon>
        <taxon>Sporofaciens</taxon>
    </lineage>
</organism>
<feature type="transmembrane region" description="Helical" evidence="7">
    <location>
        <begin position="114"/>
        <end position="134"/>
    </location>
</feature>
<keyword evidence="6 7" id="KW-0472">Membrane</keyword>
<comment type="subcellular location">
    <subcellularLocation>
        <location evidence="1 7">Cell membrane</location>
        <topology evidence="1 7">Multi-pass membrane protein</topology>
    </subcellularLocation>
</comment>
<dbReference type="EMBL" id="WUQX01000001">
    <property type="protein sequence ID" value="MXP77609.1"/>
    <property type="molecule type" value="Genomic_DNA"/>
</dbReference>
<proteinExistence type="inferred from homology"/>
<keyword evidence="3" id="KW-1003">Cell membrane</keyword>
<dbReference type="GO" id="GO:0055085">
    <property type="term" value="P:transmembrane transport"/>
    <property type="evidence" value="ECO:0007669"/>
    <property type="project" value="InterPro"/>
</dbReference>
<gene>
    <name evidence="9" type="ORF">GN277_20320</name>
</gene>
<dbReference type="GO" id="GO:0005886">
    <property type="term" value="C:plasma membrane"/>
    <property type="evidence" value="ECO:0007669"/>
    <property type="project" value="UniProtKB-SubCell"/>
</dbReference>
<evidence type="ECO:0000256" key="2">
    <source>
        <dbReference type="ARBA" id="ARBA00022448"/>
    </source>
</evidence>
<protein>
    <submittedName>
        <fullName evidence="9">ABC transporter permease subunit</fullName>
    </submittedName>
</protein>
<evidence type="ECO:0000313" key="10">
    <source>
        <dbReference type="Proteomes" id="UP000460412"/>
    </source>
</evidence>
<feature type="transmembrane region" description="Helical" evidence="7">
    <location>
        <begin position="161"/>
        <end position="184"/>
    </location>
</feature>
<keyword evidence="10" id="KW-1185">Reference proteome</keyword>
<dbReference type="CDD" id="cd06261">
    <property type="entry name" value="TM_PBP2"/>
    <property type="match status" value="1"/>
</dbReference>
<dbReference type="Pfam" id="PF00528">
    <property type="entry name" value="BPD_transp_1"/>
    <property type="match status" value="1"/>
</dbReference>
<feature type="transmembrane region" description="Helical" evidence="7">
    <location>
        <begin position="21"/>
        <end position="42"/>
    </location>
</feature>
<feature type="domain" description="ABC transmembrane type-1" evidence="8">
    <location>
        <begin position="76"/>
        <end position="285"/>
    </location>
</feature>
<dbReference type="PANTHER" id="PTHR30193">
    <property type="entry name" value="ABC TRANSPORTER PERMEASE PROTEIN"/>
    <property type="match status" value="1"/>
</dbReference>
<reference evidence="9 10" key="1">
    <citation type="submission" date="2019-12" db="EMBL/GenBank/DDBJ databases">
        <title>Sporaefaciens musculi gen. nov., sp. nov., a novel bacterium isolated from the caecum of an obese mouse.</title>
        <authorList>
            <person name="Rasmussen T.S."/>
            <person name="Streidl T."/>
            <person name="Hitch T.C.A."/>
            <person name="Wortmann E."/>
            <person name="Deptula P."/>
            <person name="Hansen M."/>
            <person name="Nielsen D.S."/>
            <person name="Clavel T."/>
            <person name="Vogensen F.K."/>
        </authorList>
    </citation>
    <scope>NUCLEOTIDE SEQUENCE [LARGE SCALE GENOMIC DNA]</scope>
    <source>
        <strain evidence="9 10">WCA-9-b2</strain>
    </source>
</reference>
<feature type="transmembrane region" description="Helical" evidence="7">
    <location>
        <begin position="267"/>
        <end position="285"/>
    </location>
</feature>
<dbReference type="Proteomes" id="UP000460412">
    <property type="component" value="Unassembled WGS sequence"/>
</dbReference>
<keyword evidence="4 7" id="KW-0812">Transmembrane</keyword>
<dbReference type="SUPFAM" id="SSF161098">
    <property type="entry name" value="MetI-like"/>
    <property type="match status" value="1"/>
</dbReference>
<dbReference type="Gene3D" id="1.10.3720.10">
    <property type="entry name" value="MetI-like"/>
    <property type="match status" value="1"/>
</dbReference>
<feature type="transmembrane region" description="Helical" evidence="7">
    <location>
        <begin position="82"/>
        <end position="102"/>
    </location>
</feature>
<comment type="caution">
    <text evidence="9">The sequence shown here is derived from an EMBL/GenBank/DDBJ whole genome shotgun (WGS) entry which is preliminary data.</text>
</comment>
<feature type="transmembrane region" description="Helical" evidence="7">
    <location>
        <begin position="205"/>
        <end position="227"/>
    </location>
</feature>
<comment type="similarity">
    <text evidence="7">Belongs to the binding-protein-dependent transport system permease family.</text>
</comment>